<evidence type="ECO:0000259" key="3">
    <source>
        <dbReference type="PROSITE" id="PS51762"/>
    </source>
</evidence>
<gene>
    <name evidence="4" type="ORF">GWK09_14295</name>
</gene>
<dbReference type="PROSITE" id="PS51257">
    <property type="entry name" value="PROKAR_LIPOPROTEIN"/>
    <property type="match status" value="1"/>
</dbReference>
<dbReference type="InterPro" id="IPR013320">
    <property type="entry name" value="ConA-like_dom_sf"/>
</dbReference>
<keyword evidence="5" id="KW-1185">Reference proteome</keyword>
<dbReference type="Gene3D" id="2.60.40.10">
    <property type="entry name" value="Immunoglobulins"/>
    <property type="match status" value="1"/>
</dbReference>
<protein>
    <submittedName>
        <fullName evidence="4">Family 16 glycosylhydrolase</fullName>
    </submittedName>
</protein>
<dbReference type="CDD" id="cd00146">
    <property type="entry name" value="PKD"/>
    <property type="match status" value="1"/>
</dbReference>
<evidence type="ECO:0000313" key="4">
    <source>
        <dbReference type="EMBL" id="NER11698.1"/>
    </source>
</evidence>
<dbReference type="PROSITE" id="PS51762">
    <property type="entry name" value="GH16_2"/>
    <property type="match status" value="1"/>
</dbReference>
<dbReference type="InterPro" id="IPR013783">
    <property type="entry name" value="Ig-like_fold"/>
</dbReference>
<proteinExistence type="inferred from homology"/>
<dbReference type="CDD" id="cd08023">
    <property type="entry name" value="GH16_laminarinase_like"/>
    <property type="match status" value="1"/>
</dbReference>
<feature type="chain" id="PRO_5026753511" evidence="2">
    <location>
        <begin position="24"/>
        <end position="375"/>
    </location>
</feature>
<keyword evidence="4" id="KW-0378">Hydrolase</keyword>
<comment type="caution">
    <text evidence="4">The sequence shown here is derived from an EMBL/GenBank/DDBJ whole genome shotgun (WGS) entry which is preliminary data.</text>
</comment>
<feature type="signal peptide" evidence="2">
    <location>
        <begin position="1"/>
        <end position="23"/>
    </location>
</feature>
<dbReference type="Gene3D" id="2.60.120.200">
    <property type="match status" value="1"/>
</dbReference>
<sequence length="375" mass="41418">MNRSKVFLNIFMLAFFLVFSCSSTDVDPTIRPTNLTVIITVVGASDSAPAGDGSGEVRVSAYAENAVRYSYRFEGGETIETSSRTVNHLFEEEGTHSYSIEVKAFSATGESVSETLTVTVYKSGPPVAPSLVFADEFDYEGSPDPEKWYHQVVGPNNGSWYNGEAQHYTARPVNSYVSDGTLKIRAQREEYTSGGITKSFTSARLNSKYAFTYGRVEVRAKLPSAGGTWPAIWTLGANINESGNFFGSQYGSVGWPACGEIDIMEQRGWDKSTTLGYFHWGDTQTGAYRTEGSSTAVPGSTDEFHLYILEWDDQRMRIYVDEILVHELSNTADKPYDNPHYLLLNVAMGGNLGGEIPGSFTEGIMEVDYVRVYRN</sequence>
<evidence type="ECO:0000256" key="1">
    <source>
        <dbReference type="ARBA" id="ARBA00006865"/>
    </source>
</evidence>
<name>A0A6P0UIJ2_9FLAO</name>
<dbReference type="AlphaFoldDB" id="A0A6P0UIJ2"/>
<organism evidence="4 5">
    <name type="scientific">Muriicola jejuensis</name>
    <dbReference type="NCBI Taxonomy" id="504488"/>
    <lineage>
        <taxon>Bacteria</taxon>
        <taxon>Pseudomonadati</taxon>
        <taxon>Bacteroidota</taxon>
        <taxon>Flavobacteriia</taxon>
        <taxon>Flavobacteriales</taxon>
        <taxon>Flavobacteriaceae</taxon>
        <taxon>Muriicola</taxon>
    </lineage>
</organism>
<evidence type="ECO:0000256" key="2">
    <source>
        <dbReference type="SAM" id="SignalP"/>
    </source>
</evidence>
<keyword evidence="2" id="KW-0732">Signal</keyword>
<dbReference type="Proteomes" id="UP000468443">
    <property type="component" value="Unassembled WGS sequence"/>
</dbReference>
<comment type="similarity">
    <text evidence="1">Belongs to the glycosyl hydrolase 16 family.</text>
</comment>
<dbReference type="SUPFAM" id="SSF49899">
    <property type="entry name" value="Concanavalin A-like lectins/glucanases"/>
    <property type="match status" value="1"/>
</dbReference>
<dbReference type="PANTHER" id="PTHR10963:SF55">
    <property type="entry name" value="GLYCOSIDE HYDROLASE FAMILY 16 PROTEIN"/>
    <property type="match status" value="1"/>
</dbReference>
<dbReference type="PANTHER" id="PTHR10963">
    <property type="entry name" value="GLYCOSYL HYDROLASE-RELATED"/>
    <property type="match status" value="1"/>
</dbReference>
<accession>A0A6P0UIJ2</accession>
<dbReference type="InterPro" id="IPR000757">
    <property type="entry name" value="Beta-glucanase-like"/>
</dbReference>
<dbReference type="GO" id="GO:0005975">
    <property type="term" value="P:carbohydrate metabolic process"/>
    <property type="evidence" value="ECO:0007669"/>
    <property type="project" value="InterPro"/>
</dbReference>
<dbReference type="InterPro" id="IPR050546">
    <property type="entry name" value="Glycosyl_Hydrlase_16"/>
</dbReference>
<dbReference type="GO" id="GO:0004553">
    <property type="term" value="F:hydrolase activity, hydrolyzing O-glycosyl compounds"/>
    <property type="evidence" value="ECO:0007669"/>
    <property type="project" value="InterPro"/>
</dbReference>
<feature type="domain" description="GH16" evidence="3">
    <location>
        <begin position="120"/>
        <end position="375"/>
    </location>
</feature>
<dbReference type="Pfam" id="PF00722">
    <property type="entry name" value="Glyco_hydro_16"/>
    <property type="match status" value="1"/>
</dbReference>
<dbReference type="RefSeq" id="WP_163694153.1">
    <property type="nucleotide sequence ID" value="NZ_FXTW01000005.1"/>
</dbReference>
<evidence type="ECO:0000313" key="5">
    <source>
        <dbReference type="Proteomes" id="UP000468443"/>
    </source>
</evidence>
<reference evidence="4 5" key="1">
    <citation type="submission" date="2020-01" db="EMBL/GenBank/DDBJ databases">
        <title>Muriicola jejuensis KCTC 22299.</title>
        <authorList>
            <person name="Wang G."/>
        </authorList>
    </citation>
    <scope>NUCLEOTIDE SEQUENCE [LARGE SCALE GENOMIC DNA]</scope>
    <source>
        <strain evidence="4 5">KCTC 22299</strain>
    </source>
</reference>
<dbReference type="EMBL" id="JAABOP010000006">
    <property type="protein sequence ID" value="NER11698.1"/>
    <property type="molecule type" value="Genomic_DNA"/>
</dbReference>